<sequence length="1008" mass="114533">MGLEVCADTMVGDAMRRGISGGQKKRLTTAELIVGPSKAYFMDEISNGLDSSTTFQIISCFRQLTNISEYTMVVSLLQPTPEVFDLFDDLILMEKGRIIYHGPQNEALSFFEECGFKCPERKGVAEFLQEILSREDQRQYWSGPNESYSYISPDELSSIFKESHIGRKQEEPCIPQKSKFGREALALNKYSLQKLEMFKACGAREALLMKRSMFIYVFKTLQLAFVAIMTMSLFFRTHMTIDLTHANYYMGALYYSLFMIMLNGIPEMSMQIARLPSFNKQKSYLFYPSWAYAIPASIIKIPVSISNSIVWICITYYASMPGWLNWGFWVSPLTYAQISIVIDEFLSPRWQKETIQNITIGNQALINHGLYYSWNFYWISIAALLGFISLFYIAFGLALTYITPSAIEACHGSMPRKSLYQRQEDHIQKEFDDHSNTTKEAKMSIPVTQLVITFCDLSYHVDTPPVTKQDPLFILSHSFLYCSLASYFMVEVRTKCTILQQMLKQGYPARRLQLLESMTGAFRPGVLSALMGVSGAGKTTLLDVLAGRKTGGYIEGGIRIGGYPKVQETFVRILGYCEQVDIHSPQLTVQESVTYSAWLRLPSQVDEKIRSEFVAEVLKTVELDEIKDVLVGTPQINGISMEQRKRLTIAVELVSNPSVILMDEPTTGLDARSAAIVIRAVKSISETGRTVVCTIHQPSTEIFEAFDELILMKSGGKIIYNGPIGERSCKVIEYFEKISGVPKIKNNCNPATWMLDVTSKSMEFQLSIDFATVYEESSLRRDAEELVEQLSTPLPNSEDLCFSNRFPQNGWIQLKACLWKQNITYWRSPRYNWMRIVMAIIFALVFGVLFWKHAKILNNEQDLLNVFGAMYMGVVNLGAFNDLLIIPFSTVERTAMYREKFAGMYSSWSYSFAQAVIEIPYVFIQVLVYTLIVYPSIGYYWTAHKLLWFFYTTFCSVLSYVYVGLLLVSLTPNVEVATILASLFNNMQSLFSGFVLPAPVSQNFLPTS</sequence>
<reference evidence="1" key="1">
    <citation type="submission" date="2021-05" db="EMBL/GenBank/DDBJ databases">
        <authorList>
            <person name="Scholz U."/>
            <person name="Mascher M."/>
            <person name="Fiebig A."/>
        </authorList>
    </citation>
    <scope>NUCLEOTIDE SEQUENCE [LARGE SCALE GENOMIC DNA]</scope>
</reference>
<dbReference type="EnsemblPlants" id="AVESA.00010b.r2.3CG0514260.1">
    <property type="protein sequence ID" value="AVESA.00010b.r2.3CG0514260.1.CDS"/>
    <property type="gene ID" value="AVESA.00010b.r2.3CG0514260"/>
</dbReference>
<evidence type="ECO:0000313" key="1">
    <source>
        <dbReference type="EnsemblPlants" id="AVESA.00010b.r2.3CG0514260.1.CDS"/>
    </source>
</evidence>
<name>A0ACD5VUJ5_AVESA</name>
<evidence type="ECO:0000313" key="2">
    <source>
        <dbReference type="Proteomes" id="UP001732700"/>
    </source>
</evidence>
<reference evidence="1" key="2">
    <citation type="submission" date="2025-09" db="UniProtKB">
        <authorList>
            <consortium name="EnsemblPlants"/>
        </authorList>
    </citation>
    <scope>IDENTIFICATION</scope>
</reference>
<protein>
    <submittedName>
        <fullName evidence="1">Uncharacterized protein</fullName>
    </submittedName>
</protein>
<dbReference type="Proteomes" id="UP001732700">
    <property type="component" value="Chromosome 3C"/>
</dbReference>
<keyword evidence="2" id="KW-1185">Reference proteome</keyword>
<accession>A0ACD5VUJ5</accession>
<organism evidence="1 2">
    <name type="scientific">Avena sativa</name>
    <name type="common">Oat</name>
    <dbReference type="NCBI Taxonomy" id="4498"/>
    <lineage>
        <taxon>Eukaryota</taxon>
        <taxon>Viridiplantae</taxon>
        <taxon>Streptophyta</taxon>
        <taxon>Embryophyta</taxon>
        <taxon>Tracheophyta</taxon>
        <taxon>Spermatophyta</taxon>
        <taxon>Magnoliopsida</taxon>
        <taxon>Liliopsida</taxon>
        <taxon>Poales</taxon>
        <taxon>Poaceae</taxon>
        <taxon>BOP clade</taxon>
        <taxon>Pooideae</taxon>
        <taxon>Poodae</taxon>
        <taxon>Poeae</taxon>
        <taxon>Poeae Chloroplast Group 1 (Aveneae type)</taxon>
        <taxon>Aveninae</taxon>
        <taxon>Avena</taxon>
    </lineage>
</organism>
<proteinExistence type="predicted"/>